<organism evidence="3 4">
    <name type="scientific">[Clostridium] aminophilum</name>
    <dbReference type="NCBI Taxonomy" id="1526"/>
    <lineage>
        <taxon>Bacteria</taxon>
        <taxon>Bacillati</taxon>
        <taxon>Bacillota</taxon>
        <taxon>Clostridia</taxon>
        <taxon>Lachnospirales</taxon>
        <taxon>Lachnospiraceae</taxon>
    </lineage>
</organism>
<dbReference type="CDD" id="cd00093">
    <property type="entry name" value="HTH_XRE"/>
    <property type="match status" value="1"/>
</dbReference>
<dbReference type="EMBL" id="FOIL01000007">
    <property type="protein sequence ID" value="SET17438.1"/>
    <property type="molecule type" value="Genomic_DNA"/>
</dbReference>
<evidence type="ECO:0000313" key="3">
    <source>
        <dbReference type="EMBL" id="SET17438.1"/>
    </source>
</evidence>
<dbReference type="PANTHER" id="PTHR46558:SF11">
    <property type="entry name" value="HTH-TYPE TRANSCRIPTIONAL REGULATOR XRE"/>
    <property type="match status" value="1"/>
</dbReference>
<dbReference type="SUPFAM" id="SSF47413">
    <property type="entry name" value="lambda repressor-like DNA-binding domains"/>
    <property type="match status" value="1"/>
</dbReference>
<dbReference type="eggNOG" id="COG1476">
    <property type="taxonomic scope" value="Bacteria"/>
</dbReference>
<dbReference type="AlphaFoldDB" id="A0A1I0CDJ0"/>
<protein>
    <submittedName>
        <fullName evidence="3">Helix-turn-helix</fullName>
    </submittedName>
</protein>
<dbReference type="InterPro" id="IPR001387">
    <property type="entry name" value="Cro/C1-type_HTH"/>
</dbReference>
<keyword evidence="4" id="KW-1185">Reference proteome</keyword>
<dbReference type="SMART" id="SM00530">
    <property type="entry name" value="HTH_XRE"/>
    <property type="match status" value="1"/>
</dbReference>
<sequence>MRLTQEELADKVNVSKSAVAKWETDGGLPDRDNLKRIAEVMNVSVDDLHRVIKKEPPKTFDLSINITPEVIAVLEAHGYKVIRPDREGEM</sequence>
<evidence type="ECO:0000259" key="2">
    <source>
        <dbReference type="PROSITE" id="PS50943"/>
    </source>
</evidence>
<name>A0A1I0CDJ0_9FIRM</name>
<dbReference type="Gene3D" id="1.10.260.40">
    <property type="entry name" value="lambda repressor-like DNA-binding domains"/>
    <property type="match status" value="1"/>
</dbReference>
<dbReference type="GO" id="GO:0003677">
    <property type="term" value="F:DNA binding"/>
    <property type="evidence" value="ECO:0007669"/>
    <property type="project" value="UniProtKB-KW"/>
</dbReference>
<reference evidence="3 4" key="1">
    <citation type="submission" date="2016-10" db="EMBL/GenBank/DDBJ databases">
        <authorList>
            <person name="de Groot N.N."/>
        </authorList>
    </citation>
    <scope>NUCLEOTIDE SEQUENCE [LARGE SCALE GENOMIC DNA]</scope>
    <source>
        <strain evidence="3 4">KH1P1</strain>
    </source>
</reference>
<gene>
    <name evidence="3" type="ORF">SAMN04487771_10071</name>
</gene>
<dbReference type="STRING" id="1526.SAMN02910262_00503"/>
<evidence type="ECO:0000256" key="1">
    <source>
        <dbReference type="ARBA" id="ARBA00023125"/>
    </source>
</evidence>
<dbReference type="Proteomes" id="UP000199820">
    <property type="component" value="Unassembled WGS sequence"/>
</dbReference>
<accession>A0A1I0CDJ0</accession>
<proteinExistence type="predicted"/>
<dbReference type="InterPro" id="IPR010982">
    <property type="entry name" value="Lambda_DNA-bd_dom_sf"/>
</dbReference>
<dbReference type="PROSITE" id="PS50943">
    <property type="entry name" value="HTH_CROC1"/>
    <property type="match status" value="1"/>
</dbReference>
<keyword evidence="1" id="KW-0238">DNA-binding</keyword>
<dbReference type="PANTHER" id="PTHR46558">
    <property type="entry name" value="TRACRIPTIONAL REGULATORY PROTEIN-RELATED-RELATED"/>
    <property type="match status" value="1"/>
</dbReference>
<evidence type="ECO:0000313" key="4">
    <source>
        <dbReference type="Proteomes" id="UP000199820"/>
    </source>
</evidence>
<dbReference type="Pfam" id="PF01381">
    <property type="entry name" value="HTH_3"/>
    <property type="match status" value="1"/>
</dbReference>
<feature type="domain" description="HTH cro/C1-type" evidence="2">
    <location>
        <begin position="3"/>
        <end position="48"/>
    </location>
</feature>